<dbReference type="InterPro" id="IPR012675">
    <property type="entry name" value="Beta-grasp_dom_sf"/>
</dbReference>
<feature type="domain" description="2Fe-2S ferredoxin-type" evidence="4">
    <location>
        <begin position="69"/>
        <end position="145"/>
    </location>
</feature>
<keyword evidence="1" id="KW-0479">Metal-binding</keyword>
<dbReference type="CDD" id="cd00207">
    <property type="entry name" value="fer2"/>
    <property type="match status" value="1"/>
</dbReference>
<dbReference type="Pfam" id="PF00111">
    <property type="entry name" value="Fer2"/>
    <property type="match status" value="1"/>
</dbReference>
<protein>
    <recommendedName>
        <fullName evidence="4">2Fe-2S ferredoxin-type domain-containing protein</fullName>
    </recommendedName>
</protein>
<dbReference type="AlphaFoldDB" id="A0A6U5JE48"/>
<accession>A0A6U5JE48</accession>
<dbReference type="GO" id="GO:0051537">
    <property type="term" value="F:2 iron, 2 sulfur cluster binding"/>
    <property type="evidence" value="ECO:0007669"/>
    <property type="project" value="UniProtKB-KW"/>
</dbReference>
<proteinExistence type="predicted"/>
<evidence type="ECO:0000313" key="5">
    <source>
        <dbReference type="EMBL" id="CAD8542356.1"/>
    </source>
</evidence>
<keyword evidence="1" id="KW-0408">Iron</keyword>
<dbReference type="EMBL" id="HBER01034867">
    <property type="protein sequence ID" value="CAD8542356.1"/>
    <property type="molecule type" value="Transcribed_RNA"/>
</dbReference>
<keyword evidence="1" id="KW-0001">2Fe-2S</keyword>
<evidence type="ECO:0000259" key="4">
    <source>
        <dbReference type="PROSITE" id="PS51085"/>
    </source>
</evidence>
<name>A0A6U5JE48_9EUKA</name>
<dbReference type="Gene3D" id="3.10.20.30">
    <property type="match status" value="1"/>
</dbReference>
<sequence length="145" mass="15444">MLRALTLFAFTCGCSALLASARFPAVAPHVNAQMLFGGRSSAVEEDFKRRQEKLAQRQALAKTQPKGAVEVTFPQKGNKVVAAKQGEPIGAVCKRAGMRIKFDCKNGRCGTCQVRLNGRAAAKVCQGATIPGGATRKLKITLDNP</sequence>
<feature type="signal peptide" evidence="3">
    <location>
        <begin position="1"/>
        <end position="16"/>
    </location>
</feature>
<dbReference type="InterPro" id="IPR036010">
    <property type="entry name" value="2Fe-2S_ferredoxin-like_sf"/>
</dbReference>
<gene>
    <name evidence="5" type="ORF">CLEP1334_LOCUS17642</name>
    <name evidence="6" type="ORF">CLEP1334_LOCUS17643</name>
</gene>
<evidence type="ECO:0000256" key="1">
    <source>
        <dbReference type="ARBA" id="ARBA00022714"/>
    </source>
</evidence>
<dbReference type="EMBL" id="HBER01034868">
    <property type="protein sequence ID" value="CAD8542357.1"/>
    <property type="molecule type" value="Transcribed_RNA"/>
</dbReference>
<dbReference type="PROSITE" id="PS00197">
    <property type="entry name" value="2FE2S_FER_1"/>
    <property type="match status" value="1"/>
</dbReference>
<keyword evidence="3" id="KW-0732">Signal</keyword>
<dbReference type="SUPFAM" id="SSF54292">
    <property type="entry name" value="2Fe-2S ferredoxin-like"/>
    <property type="match status" value="1"/>
</dbReference>
<dbReference type="InterPro" id="IPR006058">
    <property type="entry name" value="2Fe2S_fd_BS"/>
</dbReference>
<keyword evidence="2" id="KW-0411">Iron-sulfur</keyword>
<evidence type="ECO:0000313" key="6">
    <source>
        <dbReference type="EMBL" id="CAD8542357.1"/>
    </source>
</evidence>
<evidence type="ECO:0000256" key="2">
    <source>
        <dbReference type="ARBA" id="ARBA00023014"/>
    </source>
</evidence>
<dbReference type="InterPro" id="IPR001041">
    <property type="entry name" value="2Fe-2S_ferredoxin-type"/>
</dbReference>
<organism evidence="6">
    <name type="scientific">Calcidiscus leptoporus</name>
    <dbReference type="NCBI Taxonomy" id="127549"/>
    <lineage>
        <taxon>Eukaryota</taxon>
        <taxon>Haptista</taxon>
        <taxon>Haptophyta</taxon>
        <taxon>Prymnesiophyceae</taxon>
        <taxon>Coccolithales</taxon>
        <taxon>Calcidiscaceae</taxon>
        <taxon>Calcidiscus</taxon>
    </lineage>
</organism>
<evidence type="ECO:0000256" key="3">
    <source>
        <dbReference type="SAM" id="SignalP"/>
    </source>
</evidence>
<feature type="chain" id="PRO_5035585799" description="2Fe-2S ferredoxin-type domain-containing protein" evidence="3">
    <location>
        <begin position="17"/>
        <end position="145"/>
    </location>
</feature>
<reference evidence="6" key="1">
    <citation type="submission" date="2021-01" db="EMBL/GenBank/DDBJ databases">
        <authorList>
            <person name="Corre E."/>
            <person name="Pelletier E."/>
            <person name="Niang G."/>
            <person name="Scheremetjew M."/>
            <person name="Finn R."/>
            <person name="Kale V."/>
            <person name="Holt S."/>
            <person name="Cochrane G."/>
            <person name="Meng A."/>
            <person name="Brown T."/>
            <person name="Cohen L."/>
        </authorList>
    </citation>
    <scope>NUCLEOTIDE SEQUENCE</scope>
    <source>
        <strain evidence="6">RCC1130</strain>
    </source>
</reference>
<dbReference type="PROSITE" id="PS51085">
    <property type="entry name" value="2FE2S_FER_2"/>
    <property type="match status" value="1"/>
</dbReference>